<name>A0ABQ9F2Q4_TEGGR</name>
<evidence type="ECO:0000313" key="7">
    <source>
        <dbReference type="Proteomes" id="UP001217089"/>
    </source>
</evidence>
<dbReference type="InterPro" id="IPR036188">
    <property type="entry name" value="FAD/NAD-bd_sf"/>
</dbReference>
<dbReference type="Gene3D" id="3.50.50.60">
    <property type="entry name" value="FAD/NAD(P)-binding domain"/>
    <property type="match status" value="1"/>
</dbReference>
<proteinExistence type="inferred from homology"/>
<dbReference type="Proteomes" id="UP001217089">
    <property type="component" value="Unassembled WGS sequence"/>
</dbReference>
<dbReference type="InterPro" id="IPR000172">
    <property type="entry name" value="GMC_OxRdtase_N"/>
</dbReference>
<dbReference type="EMBL" id="JARBDR010000496">
    <property type="protein sequence ID" value="KAJ8311662.1"/>
    <property type="molecule type" value="Genomic_DNA"/>
</dbReference>
<organism evidence="6 7">
    <name type="scientific">Tegillarca granosa</name>
    <name type="common">Malaysian cockle</name>
    <name type="synonym">Anadara granosa</name>
    <dbReference type="NCBI Taxonomy" id="220873"/>
    <lineage>
        <taxon>Eukaryota</taxon>
        <taxon>Metazoa</taxon>
        <taxon>Spiralia</taxon>
        <taxon>Lophotrochozoa</taxon>
        <taxon>Mollusca</taxon>
        <taxon>Bivalvia</taxon>
        <taxon>Autobranchia</taxon>
        <taxon>Pteriomorphia</taxon>
        <taxon>Arcoida</taxon>
        <taxon>Arcoidea</taxon>
        <taxon>Arcidae</taxon>
        <taxon>Tegillarca</taxon>
    </lineage>
</organism>
<gene>
    <name evidence="6" type="ORF">KUTeg_011017</name>
</gene>
<evidence type="ECO:0000256" key="1">
    <source>
        <dbReference type="ARBA" id="ARBA00001974"/>
    </source>
</evidence>
<comment type="cofactor">
    <cofactor evidence="1">
        <name>FAD</name>
        <dbReference type="ChEBI" id="CHEBI:57692"/>
    </cofactor>
</comment>
<dbReference type="InterPro" id="IPR012132">
    <property type="entry name" value="GMC_OxRdtase"/>
</dbReference>
<sequence length="83" mass="9276">MGRRNLFVVTDALVEKILISSGRKQAYGIKVSRNGEIKIVKAKREIIVSAGAIETPKLLQLSGIGPKKLLKLLKVRYLNFTFH</sequence>
<evidence type="ECO:0000313" key="6">
    <source>
        <dbReference type="EMBL" id="KAJ8311662.1"/>
    </source>
</evidence>
<feature type="domain" description="Glucose-methanol-choline oxidoreductase N-terminal" evidence="5">
    <location>
        <begin position="51"/>
        <end position="65"/>
    </location>
</feature>
<protein>
    <recommendedName>
        <fullName evidence="5">Glucose-methanol-choline oxidoreductase N-terminal domain-containing protein</fullName>
    </recommendedName>
</protein>
<evidence type="ECO:0000256" key="2">
    <source>
        <dbReference type="ARBA" id="ARBA00010790"/>
    </source>
</evidence>
<evidence type="ECO:0000259" key="5">
    <source>
        <dbReference type="PROSITE" id="PS00624"/>
    </source>
</evidence>
<comment type="caution">
    <text evidence="6">The sequence shown here is derived from an EMBL/GenBank/DDBJ whole genome shotgun (WGS) entry which is preliminary data.</text>
</comment>
<evidence type="ECO:0000256" key="3">
    <source>
        <dbReference type="ARBA" id="ARBA00022630"/>
    </source>
</evidence>
<dbReference type="SUPFAM" id="SSF51905">
    <property type="entry name" value="FAD/NAD(P)-binding domain"/>
    <property type="match status" value="1"/>
</dbReference>
<dbReference type="PANTHER" id="PTHR11552">
    <property type="entry name" value="GLUCOSE-METHANOL-CHOLINE GMC OXIDOREDUCTASE"/>
    <property type="match status" value="1"/>
</dbReference>
<keyword evidence="4" id="KW-0274">FAD</keyword>
<evidence type="ECO:0000256" key="4">
    <source>
        <dbReference type="ARBA" id="ARBA00022827"/>
    </source>
</evidence>
<accession>A0ABQ9F2Q4</accession>
<keyword evidence="3" id="KW-0285">Flavoprotein</keyword>
<keyword evidence="7" id="KW-1185">Reference proteome</keyword>
<dbReference type="PANTHER" id="PTHR11552:SF147">
    <property type="entry name" value="CHOLINE DEHYDROGENASE, MITOCHONDRIAL"/>
    <property type="match status" value="1"/>
</dbReference>
<dbReference type="PROSITE" id="PS00624">
    <property type="entry name" value="GMC_OXRED_2"/>
    <property type="match status" value="1"/>
</dbReference>
<dbReference type="Pfam" id="PF00732">
    <property type="entry name" value="GMC_oxred_N"/>
    <property type="match status" value="1"/>
</dbReference>
<comment type="similarity">
    <text evidence="2">Belongs to the GMC oxidoreductase family.</text>
</comment>
<reference evidence="6 7" key="1">
    <citation type="submission" date="2022-12" db="EMBL/GenBank/DDBJ databases">
        <title>Chromosome-level genome of Tegillarca granosa.</title>
        <authorList>
            <person name="Kim J."/>
        </authorList>
    </citation>
    <scope>NUCLEOTIDE SEQUENCE [LARGE SCALE GENOMIC DNA]</scope>
    <source>
        <strain evidence="6">Teg-2019</strain>
        <tissue evidence="6">Adductor muscle</tissue>
    </source>
</reference>